<name>A0AAV4BVG6_9GAST</name>
<evidence type="ECO:0000256" key="1">
    <source>
        <dbReference type="SAM" id="MobiDB-lite"/>
    </source>
</evidence>
<organism evidence="2 3">
    <name type="scientific">Plakobranchus ocellatus</name>
    <dbReference type="NCBI Taxonomy" id="259542"/>
    <lineage>
        <taxon>Eukaryota</taxon>
        <taxon>Metazoa</taxon>
        <taxon>Spiralia</taxon>
        <taxon>Lophotrochozoa</taxon>
        <taxon>Mollusca</taxon>
        <taxon>Gastropoda</taxon>
        <taxon>Heterobranchia</taxon>
        <taxon>Euthyneura</taxon>
        <taxon>Panpulmonata</taxon>
        <taxon>Sacoglossa</taxon>
        <taxon>Placobranchoidea</taxon>
        <taxon>Plakobranchidae</taxon>
        <taxon>Plakobranchus</taxon>
    </lineage>
</organism>
<proteinExistence type="predicted"/>
<keyword evidence="3" id="KW-1185">Reference proteome</keyword>
<accession>A0AAV4BVG6</accession>
<protein>
    <submittedName>
        <fullName evidence="2">Uncharacterized protein</fullName>
    </submittedName>
</protein>
<sequence length="99" mass="11871">MYDNRKKGYSKPQFLCLFIAVLDDDDKKEEENEEEEEKEEKEEEKEEDEEEEEDEDENLFVDVLVMFETFIKPDSERAMYAETYQHIEQVLSLTASVCL</sequence>
<gene>
    <name evidence="2" type="ORF">PoB_004960500</name>
</gene>
<feature type="region of interest" description="Disordered" evidence="1">
    <location>
        <begin position="25"/>
        <end position="58"/>
    </location>
</feature>
<dbReference type="EMBL" id="BLXT01005500">
    <property type="protein sequence ID" value="GFO23100.1"/>
    <property type="molecule type" value="Genomic_DNA"/>
</dbReference>
<dbReference type="Proteomes" id="UP000735302">
    <property type="component" value="Unassembled WGS sequence"/>
</dbReference>
<reference evidence="2 3" key="1">
    <citation type="journal article" date="2021" name="Elife">
        <title>Chloroplast acquisition without the gene transfer in kleptoplastic sea slugs, Plakobranchus ocellatus.</title>
        <authorList>
            <person name="Maeda T."/>
            <person name="Takahashi S."/>
            <person name="Yoshida T."/>
            <person name="Shimamura S."/>
            <person name="Takaki Y."/>
            <person name="Nagai Y."/>
            <person name="Toyoda A."/>
            <person name="Suzuki Y."/>
            <person name="Arimoto A."/>
            <person name="Ishii H."/>
            <person name="Satoh N."/>
            <person name="Nishiyama T."/>
            <person name="Hasebe M."/>
            <person name="Maruyama T."/>
            <person name="Minagawa J."/>
            <person name="Obokata J."/>
            <person name="Shigenobu S."/>
        </authorList>
    </citation>
    <scope>NUCLEOTIDE SEQUENCE [LARGE SCALE GENOMIC DNA]</scope>
</reference>
<comment type="caution">
    <text evidence="2">The sequence shown here is derived from an EMBL/GenBank/DDBJ whole genome shotgun (WGS) entry which is preliminary data.</text>
</comment>
<evidence type="ECO:0000313" key="3">
    <source>
        <dbReference type="Proteomes" id="UP000735302"/>
    </source>
</evidence>
<evidence type="ECO:0000313" key="2">
    <source>
        <dbReference type="EMBL" id="GFO23100.1"/>
    </source>
</evidence>
<dbReference type="AlphaFoldDB" id="A0AAV4BVG6"/>